<accession>A0ACC0FAL3</accession>
<dbReference type="EMBL" id="CM045772">
    <property type="protein sequence ID" value="KAI7985112.1"/>
    <property type="molecule type" value="Genomic_DNA"/>
</dbReference>
<sequence length="72" mass="8687">MILMMSMILEVHYFWPLDSIRIKEFDNVWNEVTRQSRGRLTFDTIPVMFGRFMAFYHVISMGKCTQNLPHCR</sequence>
<protein>
    <submittedName>
        <fullName evidence="1">Uncharacterized protein</fullName>
    </submittedName>
</protein>
<evidence type="ECO:0000313" key="2">
    <source>
        <dbReference type="Proteomes" id="UP001060215"/>
    </source>
</evidence>
<name>A0ACC0FAL3_9ERIC</name>
<gene>
    <name evidence="1" type="ORF">LOK49_LG14G00257</name>
</gene>
<organism evidence="1 2">
    <name type="scientific">Camellia lanceoleosa</name>
    <dbReference type="NCBI Taxonomy" id="1840588"/>
    <lineage>
        <taxon>Eukaryota</taxon>
        <taxon>Viridiplantae</taxon>
        <taxon>Streptophyta</taxon>
        <taxon>Embryophyta</taxon>
        <taxon>Tracheophyta</taxon>
        <taxon>Spermatophyta</taxon>
        <taxon>Magnoliopsida</taxon>
        <taxon>eudicotyledons</taxon>
        <taxon>Gunneridae</taxon>
        <taxon>Pentapetalae</taxon>
        <taxon>asterids</taxon>
        <taxon>Ericales</taxon>
        <taxon>Theaceae</taxon>
        <taxon>Camellia</taxon>
    </lineage>
</organism>
<proteinExistence type="predicted"/>
<keyword evidence="2" id="KW-1185">Reference proteome</keyword>
<evidence type="ECO:0000313" key="1">
    <source>
        <dbReference type="EMBL" id="KAI7985112.1"/>
    </source>
</evidence>
<dbReference type="Proteomes" id="UP001060215">
    <property type="component" value="Chromosome 15"/>
</dbReference>
<reference evidence="1 2" key="1">
    <citation type="journal article" date="2022" name="Plant J.">
        <title>Chromosome-level genome of Camellia lanceoleosa provides a valuable resource for understanding genome evolution and self-incompatibility.</title>
        <authorList>
            <person name="Gong W."/>
            <person name="Xiao S."/>
            <person name="Wang L."/>
            <person name="Liao Z."/>
            <person name="Chang Y."/>
            <person name="Mo W."/>
            <person name="Hu G."/>
            <person name="Li W."/>
            <person name="Zhao G."/>
            <person name="Zhu H."/>
            <person name="Hu X."/>
            <person name="Ji K."/>
            <person name="Xiang X."/>
            <person name="Song Q."/>
            <person name="Yuan D."/>
            <person name="Jin S."/>
            <person name="Zhang L."/>
        </authorList>
    </citation>
    <scope>NUCLEOTIDE SEQUENCE [LARGE SCALE GENOMIC DNA]</scope>
    <source>
        <strain evidence="1">SQ_2022a</strain>
    </source>
</reference>
<comment type="caution">
    <text evidence="1">The sequence shown here is derived from an EMBL/GenBank/DDBJ whole genome shotgun (WGS) entry which is preliminary data.</text>
</comment>